<reference evidence="1 4" key="2">
    <citation type="submission" date="2024-01" db="EMBL/GenBank/DDBJ databases">
        <title>Genome mining of biosynthetic gene clusters to explore secondary metabolites of Streptomyces sp.</title>
        <authorList>
            <person name="Baig A."/>
            <person name="Ajitkumar Shintre N."/>
            <person name="Kumar H."/>
            <person name="Anbarasu A."/>
            <person name="Ramaiah S."/>
        </authorList>
    </citation>
    <scope>NUCLEOTIDE SEQUENCE [LARGE SCALE GENOMIC DNA]</scope>
    <source>
        <strain evidence="1 4">A01</strain>
    </source>
</reference>
<dbReference type="AlphaFoldDB" id="A0A7K2IVW3"/>
<proteinExistence type="predicted"/>
<dbReference type="EMBL" id="WWHY01000001">
    <property type="protein sequence ID" value="MYR34119.1"/>
    <property type="molecule type" value="Genomic_DNA"/>
</dbReference>
<dbReference type="Proteomes" id="UP001585053">
    <property type="component" value="Unassembled WGS sequence"/>
</dbReference>
<organism evidence="2 3">
    <name type="scientific">Nocardiopsis alba</name>
    <dbReference type="NCBI Taxonomy" id="53437"/>
    <lineage>
        <taxon>Bacteria</taxon>
        <taxon>Bacillati</taxon>
        <taxon>Actinomycetota</taxon>
        <taxon>Actinomycetes</taxon>
        <taxon>Streptosporangiales</taxon>
        <taxon>Nocardiopsidaceae</taxon>
        <taxon>Nocardiopsis</taxon>
    </lineage>
</organism>
<evidence type="ECO:0000313" key="1">
    <source>
        <dbReference type="EMBL" id="MFB8767887.1"/>
    </source>
</evidence>
<accession>A0A7K2IVW3</accession>
<sequence>MIREPLRSKPPVGDLEDSVLRAAVLRVAPDALTTFDTQQHHVRDLCSRNGDPAPVRMFLRRWGMFVELRSCPRRAARLARLELAVSEATDIETARAAAQEIALILDGATRRLPAP</sequence>
<protein>
    <submittedName>
        <fullName evidence="2">Uncharacterized protein</fullName>
    </submittedName>
</protein>
<dbReference type="RefSeq" id="WP_014912758.1">
    <property type="nucleotide sequence ID" value="NZ_JAYMRS010000002.1"/>
</dbReference>
<evidence type="ECO:0000313" key="3">
    <source>
        <dbReference type="Proteomes" id="UP000467124"/>
    </source>
</evidence>
<dbReference type="EMBL" id="JAYMRS010000002">
    <property type="protein sequence ID" value="MFB8767887.1"/>
    <property type="molecule type" value="Genomic_DNA"/>
</dbReference>
<comment type="caution">
    <text evidence="2">The sequence shown here is derived from an EMBL/GenBank/DDBJ whole genome shotgun (WGS) entry which is preliminary data.</text>
</comment>
<evidence type="ECO:0000313" key="2">
    <source>
        <dbReference type="EMBL" id="MYR34119.1"/>
    </source>
</evidence>
<evidence type="ECO:0000313" key="4">
    <source>
        <dbReference type="Proteomes" id="UP001585053"/>
    </source>
</evidence>
<dbReference type="OMA" id="RMFLRRW"/>
<gene>
    <name evidence="2" type="ORF">GTW20_18130</name>
    <name evidence="1" type="ORF">VSQ78_09245</name>
</gene>
<keyword evidence="4" id="KW-1185">Reference proteome</keyword>
<reference evidence="2 3" key="1">
    <citation type="journal article" date="2019" name="Nat. Commun.">
        <title>The antimicrobial potential of Streptomyces from insect microbiomes.</title>
        <authorList>
            <person name="Chevrette M.G."/>
            <person name="Carlson C.M."/>
            <person name="Ortega H.E."/>
            <person name="Thomas C."/>
            <person name="Ananiev G.E."/>
            <person name="Barns K.J."/>
            <person name="Book A.J."/>
            <person name="Cagnazzo J."/>
            <person name="Carlos C."/>
            <person name="Flanigan W."/>
            <person name="Grubbs K.J."/>
            <person name="Horn H.A."/>
            <person name="Hoffmann F.M."/>
            <person name="Klassen J.L."/>
            <person name="Knack J.J."/>
            <person name="Lewin G.R."/>
            <person name="McDonald B.R."/>
            <person name="Muller L."/>
            <person name="Melo W.G.P."/>
            <person name="Pinto-Tomas A.A."/>
            <person name="Schmitz A."/>
            <person name="Wendt-Pienkowski E."/>
            <person name="Wildman S."/>
            <person name="Zhao M."/>
            <person name="Zhang F."/>
            <person name="Bugni T.S."/>
            <person name="Andes D.R."/>
            <person name="Pupo M.T."/>
            <person name="Currie C.R."/>
        </authorList>
    </citation>
    <scope>NUCLEOTIDE SEQUENCE [LARGE SCALE GENOMIC DNA]</scope>
    <source>
        <strain evidence="2 3">SID5840</strain>
    </source>
</reference>
<name>A0A7K2IVW3_9ACTN</name>
<dbReference type="Proteomes" id="UP000467124">
    <property type="component" value="Unassembled WGS sequence"/>
</dbReference>